<keyword evidence="4" id="KW-1003">Cell membrane</keyword>
<dbReference type="InterPro" id="IPR038770">
    <property type="entry name" value="Na+/solute_symporter_sf"/>
</dbReference>
<dbReference type="eggNOG" id="COG0679">
    <property type="taxonomic scope" value="Bacteria"/>
</dbReference>
<evidence type="ECO:0000256" key="3">
    <source>
        <dbReference type="ARBA" id="ARBA00022448"/>
    </source>
</evidence>
<feature type="transmembrane region" description="Helical" evidence="9">
    <location>
        <begin position="6"/>
        <end position="24"/>
    </location>
</feature>
<gene>
    <name evidence="10" type="ordered locus">Strop_0694</name>
</gene>
<feature type="compositionally biased region" description="Low complexity" evidence="8">
    <location>
        <begin position="166"/>
        <end position="178"/>
    </location>
</feature>
<dbReference type="GO" id="GO:0055085">
    <property type="term" value="P:transmembrane transport"/>
    <property type="evidence" value="ECO:0007669"/>
    <property type="project" value="InterPro"/>
</dbReference>
<feature type="transmembrane region" description="Helical" evidence="9">
    <location>
        <begin position="292"/>
        <end position="311"/>
    </location>
</feature>
<proteinExistence type="inferred from homology"/>
<keyword evidence="6 9" id="KW-1133">Transmembrane helix</keyword>
<feature type="region of interest" description="Disordered" evidence="8">
    <location>
        <begin position="166"/>
        <end position="186"/>
    </location>
</feature>
<feature type="transmembrane region" description="Helical" evidence="9">
    <location>
        <begin position="232"/>
        <end position="251"/>
    </location>
</feature>
<dbReference type="Gene3D" id="1.20.1530.20">
    <property type="match status" value="1"/>
</dbReference>
<organism evidence="10 11">
    <name type="scientific">Salinispora tropica (strain ATCC BAA-916 / DSM 44818 / JCM 13857 / NBRC 105044 / CNB-440)</name>
    <dbReference type="NCBI Taxonomy" id="369723"/>
    <lineage>
        <taxon>Bacteria</taxon>
        <taxon>Bacillati</taxon>
        <taxon>Actinomycetota</taxon>
        <taxon>Actinomycetes</taxon>
        <taxon>Micromonosporales</taxon>
        <taxon>Micromonosporaceae</taxon>
        <taxon>Salinispora</taxon>
    </lineage>
</organism>
<dbReference type="KEGG" id="stp:Strop_0694"/>
<evidence type="ECO:0000313" key="11">
    <source>
        <dbReference type="Proteomes" id="UP000000235"/>
    </source>
</evidence>
<evidence type="ECO:0000256" key="9">
    <source>
        <dbReference type="SAM" id="Phobius"/>
    </source>
</evidence>
<dbReference type="PATRIC" id="fig|369723.5.peg.703"/>
<comment type="subcellular location">
    <subcellularLocation>
        <location evidence="1">Cell membrane</location>
        <topology evidence="1">Multi-pass membrane protein</topology>
    </subcellularLocation>
</comment>
<feature type="transmembrane region" description="Helical" evidence="9">
    <location>
        <begin position="36"/>
        <end position="55"/>
    </location>
</feature>
<feature type="transmembrane region" description="Helical" evidence="9">
    <location>
        <begin position="323"/>
        <end position="343"/>
    </location>
</feature>
<evidence type="ECO:0000256" key="8">
    <source>
        <dbReference type="SAM" id="MobiDB-lite"/>
    </source>
</evidence>
<evidence type="ECO:0000256" key="1">
    <source>
        <dbReference type="ARBA" id="ARBA00004651"/>
    </source>
</evidence>
<evidence type="ECO:0000256" key="7">
    <source>
        <dbReference type="ARBA" id="ARBA00023136"/>
    </source>
</evidence>
<evidence type="ECO:0000256" key="5">
    <source>
        <dbReference type="ARBA" id="ARBA00022692"/>
    </source>
</evidence>
<dbReference type="RefSeq" id="WP_011904605.1">
    <property type="nucleotide sequence ID" value="NC_009380.1"/>
</dbReference>
<keyword evidence="11" id="KW-1185">Reference proteome</keyword>
<name>A4X2S1_SALTO</name>
<dbReference type="STRING" id="369723.Strop_0694"/>
<sequence length="347" mass="36561">MEALAVFEKLVPVALALGGGVFFARRSVVSAAGSKAFADFAFLFAVPCYLFANIYRSDLGALFAWPALGGYAVTAGVAMVVVGVLAWLTTTREPRQLALRIMAAVQVNTAYFAVPVFIMLFGDAAPVFPVLLFQVCVLTLVVLAIMELNGVPVKAVPAGQAVPAAAGAGGPRPTQPAGGPAPPPRTRSLRGRVGRAVWGSLNTPVVVACNAGLLLNLLAFRMPEPLLDGFDFVGAAAAPIALFALGLYLGGSGISVRHTTGEEIWLIAVKCLLFPFAVWLAAEHVFGIHGPWLTYLVLIAAMPAPQNLFIVAQRYRVDVEMSAALVVKSSMAALLLLPLWIHWTQSG</sequence>
<dbReference type="PANTHER" id="PTHR36838:SF3">
    <property type="entry name" value="TRANSPORTER AUXIN EFFLUX CARRIER EC FAMILY"/>
    <property type="match status" value="1"/>
</dbReference>
<evidence type="ECO:0000256" key="6">
    <source>
        <dbReference type="ARBA" id="ARBA00022989"/>
    </source>
</evidence>
<accession>A4X2S1</accession>
<feature type="transmembrane region" description="Helical" evidence="9">
    <location>
        <begin position="101"/>
        <end position="121"/>
    </location>
</feature>
<feature type="transmembrane region" description="Helical" evidence="9">
    <location>
        <begin position="196"/>
        <end position="220"/>
    </location>
</feature>
<evidence type="ECO:0000256" key="4">
    <source>
        <dbReference type="ARBA" id="ARBA00022475"/>
    </source>
</evidence>
<dbReference type="GO" id="GO:0005886">
    <property type="term" value="C:plasma membrane"/>
    <property type="evidence" value="ECO:0007669"/>
    <property type="project" value="UniProtKB-SubCell"/>
</dbReference>
<dbReference type="EMBL" id="CP000667">
    <property type="protein sequence ID" value="ABP53171.1"/>
    <property type="molecule type" value="Genomic_DNA"/>
</dbReference>
<comment type="similarity">
    <text evidence="2">Belongs to the auxin efflux carrier (TC 2.A.69) family.</text>
</comment>
<dbReference type="Pfam" id="PF03547">
    <property type="entry name" value="Mem_trans"/>
    <property type="match status" value="1"/>
</dbReference>
<dbReference type="HOGENOM" id="CLU_056175_2_2_11"/>
<evidence type="ECO:0000313" key="10">
    <source>
        <dbReference type="EMBL" id="ABP53171.1"/>
    </source>
</evidence>
<protein>
    <submittedName>
        <fullName evidence="10">Auxin Efflux Carrier</fullName>
    </submittedName>
</protein>
<feature type="transmembrane region" description="Helical" evidence="9">
    <location>
        <begin position="127"/>
        <end position="146"/>
    </location>
</feature>
<feature type="transmembrane region" description="Helical" evidence="9">
    <location>
        <begin position="263"/>
        <end position="280"/>
    </location>
</feature>
<dbReference type="AlphaFoldDB" id="A4X2S1"/>
<evidence type="ECO:0000256" key="2">
    <source>
        <dbReference type="ARBA" id="ARBA00010145"/>
    </source>
</evidence>
<dbReference type="Proteomes" id="UP000000235">
    <property type="component" value="Chromosome"/>
</dbReference>
<keyword evidence="5 9" id="KW-0812">Transmembrane</keyword>
<dbReference type="PANTHER" id="PTHR36838">
    <property type="entry name" value="AUXIN EFFLUX CARRIER FAMILY PROTEIN"/>
    <property type="match status" value="1"/>
</dbReference>
<reference evidence="11" key="1">
    <citation type="journal article" date="2007" name="Proc. Natl. Acad. Sci. U.S.A.">
        <title>Genome sequencing reveals complex secondary metabolome in the marine actinomycete Salinispora tropica.</title>
        <authorList>
            <person name="Udwary D.W."/>
            <person name="Zeigler L."/>
            <person name="Asolkar R.N."/>
            <person name="Singan V."/>
            <person name="Lapidus A."/>
            <person name="Fenical W."/>
            <person name="Jensen P.R."/>
            <person name="Moore B.S."/>
        </authorList>
    </citation>
    <scope>NUCLEOTIDE SEQUENCE [LARGE SCALE GENOMIC DNA]</scope>
    <source>
        <strain evidence="11">ATCC BAA-916 / DSM 44818 / CNB-440</strain>
    </source>
</reference>
<feature type="transmembrane region" description="Helical" evidence="9">
    <location>
        <begin position="67"/>
        <end position="89"/>
    </location>
</feature>
<keyword evidence="7 9" id="KW-0472">Membrane</keyword>
<dbReference type="InterPro" id="IPR004776">
    <property type="entry name" value="Mem_transp_PIN-like"/>
</dbReference>
<keyword evidence="3" id="KW-0813">Transport</keyword>